<comment type="caution">
    <text evidence="3">The sequence shown here is derived from an EMBL/GenBank/DDBJ whole genome shotgun (WGS) entry which is preliminary data.</text>
</comment>
<protein>
    <submittedName>
        <fullName evidence="3">Sarcosine oxidase subunit alpha</fullName>
    </submittedName>
</protein>
<dbReference type="InterPro" id="IPR036188">
    <property type="entry name" value="FAD/NAD-bd_sf"/>
</dbReference>
<name>A0A443LLN5_9RHOB</name>
<dbReference type="Pfam" id="PF17806">
    <property type="entry name" value="SO_alpha_A3"/>
    <property type="match status" value="1"/>
</dbReference>
<keyword evidence="1" id="KW-0560">Oxidoreductase</keyword>
<dbReference type="AlphaFoldDB" id="A0A443LLN5"/>
<evidence type="ECO:0000313" key="3">
    <source>
        <dbReference type="EMBL" id="RWR50015.1"/>
    </source>
</evidence>
<evidence type="ECO:0000256" key="1">
    <source>
        <dbReference type="ARBA" id="ARBA00023002"/>
    </source>
</evidence>
<evidence type="ECO:0000313" key="4">
    <source>
        <dbReference type="Proteomes" id="UP000288071"/>
    </source>
</evidence>
<dbReference type="InterPro" id="IPR042204">
    <property type="entry name" value="2Fe-2S-bd_N"/>
</dbReference>
<dbReference type="PANTHER" id="PTHR42949">
    <property type="entry name" value="ANAEROBIC GLYCEROL-3-PHOSPHATE DEHYDROGENASE SUBUNIT B"/>
    <property type="match status" value="1"/>
</dbReference>
<dbReference type="GO" id="GO:0016491">
    <property type="term" value="F:oxidoreductase activity"/>
    <property type="evidence" value="ECO:0007669"/>
    <property type="project" value="UniProtKB-KW"/>
</dbReference>
<dbReference type="Proteomes" id="UP000288071">
    <property type="component" value="Unassembled WGS sequence"/>
</dbReference>
<accession>A0A443LLN5</accession>
<gene>
    <name evidence="3" type="ORF">EOW66_16030</name>
</gene>
<dbReference type="InterPro" id="IPR041854">
    <property type="entry name" value="BFD-like_2Fe2S-bd_dom_sf"/>
</dbReference>
<keyword evidence="4" id="KW-1185">Reference proteome</keyword>
<dbReference type="InterPro" id="IPR041117">
    <property type="entry name" value="SoxA_A3"/>
</dbReference>
<dbReference type="Gene3D" id="1.10.10.1100">
    <property type="entry name" value="BFD-like [2Fe-2S]-binding domain"/>
    <property type="match status" value="1"/>
</dbReference>
<reference evidence="4" key="1">
    <citation type="submission" date="2019-01" db="EMBL/GenBank/DDBJ databases">
        <title>Sinorhodobacter populi sp. nov. isolated from the symptomatic bark tissue of Populus euramericana canker.</title>
        <authorList>
            <person name="Li Y."/>
        </authorList>
    </citation>
    <scope>NUCLEOTIDE SEQUENCE [LARGE SCALE GENOMIC DNA]</scope>
    <source>
        <strain evidence="4">CGMCC 1.12963</strain>
    </source>
</reference>
<sequence>MDGTASAAGGEIAFSFNGRRLTGRAGDTLAAALWRNGIRRVATTRKRHLPLGLLGASVSGSLARVDGIPNVRLDQVPLRAGAQVRAQNCWPGPGLDVTRALSLVPAPWLYGGFEHGALMPRSPRAFRLAEKVMSHLAGMADPPAPRPGQAVPGRRVEVDLLVVGGGVEGRRAANAAAAGGARVALVTRSAAAGTARDPARAAVPLAPQVQVFAETEVFGLYRGGEIVAAAPHDATRGGLVFVPGRVVLATGRRAMPPLVPGNHLPGVIDARAALRLALDHGVAPGRRIAVFAEDACAAAELARRLAPSGACCVHAGPRAGLRRILGRNRVTGVEVDGRLRCDCVIFAGDARPDPGLPFQASAAGCVQLRPGEIPARVALAGSCAGPVAPLALPAVLDDAAYVCACMDVTVGELRHHIDRGITDLEVLKRLTSCGMGPCQGFPCWETMAAVVAQLAPQAVQRVPRPSHRAPRRALTVAQAAGMEGLVAPDVRPASGPEGGYE</sequence>
<feature type="domain" description="SoxA A3" evidence="2">
    <location>
        <begin position="400"/>
        <end position="480"/>
    </location>
</feature>
<proteinExistence type="predicted"/>
<dbReference type="InterPro" id="IPR051691">
    <property type="entry name" value="Metab_Enz_Cyan_OpOx_G3PDH"/>
</dbReference>
<dbReference type="PANTHER" id="PTHR42949:SF3">
    <property type="entry name" value="ANAEROBIC GLYCEROL-3-PHOSPHATE DEHYDROGENASE SUBUNIT B"/>
    <property type="match status" value="1"/>
</dbReference>
<dbReference type="Pfam" id="PF13510">
    <property type="entry name" value="Fer2_4"/>
    <property type="match status" value="1"/>
</dbReference>
<dbReference type="RefSeq" id="WP_128157296.1">
    <property type="nucleotide sequence ID" value="NZ_JBHSOM010000005.1"/>
</dbReference>
<reference evidence="3 4" key="2">
    <citation type="submission" date="2019-01" db="EMBL/GenBank/DDBJ databases">
        <title>Sinorhodobacter populi sp. nov. isolated from the symptomatic bark tissue of Populus euramericana canker.</title>
        <authorList>
            <person name="Xu G."/>
        </authorList>
    </citation>
    <scope>NUCLEOTIDE SEQUENCE [LARGE SCALE GENOMIC DNA]</scope>
    <source>
        <strain evidence="3 4">CGMCC 1.12963</strain>
    </source>
</reference>
<organism evidence="3 4">
    <name type="scientific">Paenirhodobacter huangdaonensis</name>
    <dbReference type="NCBI Taxonomy" id="2501515"/>
    <lineage>
        <taxon>Bacteria</taxon>
        <taxon>Pseudomonadati</taxon>
        <taxon>Pseudomonadota</taxon>
        <taxon>Alphaproteobacteria</taxon>
        <taxon>Rhodobacterales</taxon>
        <taxon>Rhodobacter group</taxon>
        <taxon>Paenirhodobacter</taxon>
    </lineage>
</organism>
<dbReference type="EMBL" id="SAVA01000010">
    <property type="protein sequence ID" value="RWR50015.1"/>
    <property type="molecule type" value="Genomic_DNA"/>
</dbReference>
<evidence type="ECO:0000259" key="2">
    <source>
        <dbReference type="Pfam" id="PF17806"/>
    </source>
</evidence>
<dbReference type="Gene3D" id="3.10.20.440">
    <property type="entry name" value="2Fe-2S iron-sulphur cluster binding domain, sarcosine oxidase, alpha subunit, N-terminal domain"/>
    <property type="match status" value="1"/>
</dbReference>
<dbReference type="SUPFAM" id="SSF51905">
    <property type="entry name" value="FAD/NAD(P)-binding domain"/>
    <property type="match status" value="1"/>
</dbReference>